<dbReference type="KEGG" id="mlr:MELLADRAFT_109316"/>
<evidence type="ECO:0000313" key="6">
    <source>
        <dbReference type="EMBL" id="EGG03482.1"/>
    </source>
</evidence>
<comment type="subcellular location">
    <subcellularLocation>
        <location evidence="1">Nucleus</location>
        <location evidence="1">Nucleolus</location>
    </subcellularLocation>
</comment>
<dbReference type="AlphaFoldDB" id="F4RW27"/>
<evidence type="ECO:0000256" key="3">
    <source>
        <dbReference type="ARBA" id="ARBA00021321"/>
    </source>
</evidence>
<reference evidence="7" key="1">
    <citation type="journal article" date="2011" name="Proc. Natl. Acad. Sci. U.S.A.">
        <title>Obligate biotrophy features unraveled by the genomic analysis of rust fungi.</title>
        <authorList>
            <person name="Duplessis S."/>
            <person name="Cuomo C.A."/>
            <person name="Lin Y.-C."/>
            <person name="Aerts A."/>
            <person name="Tisserant E."/>
            <person name="Veneault-Fourrey C."/>
            <person name="Joly D.L."/>
            <person name="Hacquard S."/>
            <person name="Amselem J."/>
            <person name="Cantarel B.L."/>
            <person name="Chiu R."/>
            <person name="Coutinho P.M."/>
            <person name="Feau N."/>
            <person name="Field M."/>
            <person name="Frey P."/>
            <person name="Gelhaye E."/>
            <person name="Goldberg J."/>
            <person name="Grabherr M.G."/>
            <person name="Kodira C.D."/>
            <person name="Kohler A."/>
            <person name="Kuees U."/>
            <person name="Lindquist E.A."/>
            <person name="Lucas S.M."/>
            <person name="Mago R."/>
            <person name="Mauceli E."/>
            <person name="Morin E."/>
            <person name="Murat C."/>
            <person name="Pangilinan J.L."/>
            <person name="Park R."/>
            <person name="Pearson M."/>
            <person name="Quesneville H."/>
            <person name="Rouhier N."/>
            <person name="Sakthikumar S."/>
            <person name="Salamov A.A."/>
            <person name="Schmutz J."/>
            <person name="Selles B."/>
            <person name="Shapiro H."/>
            <person name="Tanguay P."/>
            <person name="Tuskan G.A."/>
            <person name="Henrissat B."/>
            <person name="Van de Peer Y."/>
            <person name="Rouze P."/>
            <person name="Ellis J.G."/>
            <person name="Dodds P.N."/>
            <person name="Schein J.E."/>
            <person name="Zhong S."/>
            <person name="Hamelin R.C."/>
            <person name="Grigoriev I.V."/>
            <person name="Szabo L.J."/>
            <person name="Martin F."/>
        </authorList>
    </citation>
    <scope>NUCLEOTIDE SEQUENCE [LARGE SCALE GENOMIC DNA]</scope>
    <source>
        <strain evidence="7">98AG31 / pathotype 3-4-7</strain>
    </source>
</reference>
<evidence type="ECO:0000313" key="7">
    <source>
        <dbReference type="Proteomes" id="UP000001072"/>
    </source>
</evidence>
<dbReference type="HOGENOM" id="CLU_1402732_0_0_1"/>
<dbReference type="GO" id="GO:0030686">
    <property type="term" value="C:90S preribosome"/>
    <property type="evidence" value="ECO:0007669"/>
    <property type="project" value="InterPro"/>
</dbReference>
<protein>
    <recommendedName>
        <fullName evidence="3">Ribosome biogenesis protein SLX9</fullName>
    </recommendedName>
</protein>
<name>F4RW27_MELLP</name>
<dbReference type="InParanoid" id="F4RW27"/>
<dbReference type="VEuPathDB" id="FungiDB:MELLADRAFT_109316"/>
<dbReference type="eggNOG" id="ENOG502SF5G">
    <property type="taxonomic scope" value="Eukaryota"/>
</dbReference>
<dbReference type="OrthoDB" id="2506208at2759"/>
<evidence type="ECO:0000256" key="5">
    <source>
        <dbReference type="SAM" id="MobiDB-lite"/>
    </source>
</evidence>
<keyword evidence="7" id="KW-1185">Reference proteome</keyword>
<sequence length="194" mass="22175">MPKVMRSKHANRLSSTSTKPSTSIINRQFSTPETHCETLKDIKEFENLSANTILKEFNNPKPTKDRTVLPLDEKRQKRIQEIRQVPKPYSKSHQKRIKKKSKEIGKIGNLESVKTALNELNTYIEPTICSSTKPSNQNKSSSTKPKSKKSPNLNQRANLLHEESSRLPKILSHPEFKLDGFSALRTHIKNTFNS</sequence>
<dbReference type="InterPro" id="IPR028160">
    <property type="entry name" value="Slx9-like"/>
</dbReference>
<evidence type="ECO:0000256" key="4">
    <source>
        <dbReference type="ARBA" id="ARBA00023242"/>
    </source>
</evidence>
<dbReference type="Pfam" id="PF15341">
    <property type="entry name" value="SLX9"/>
    <property type="match status" value="1"/>
</dbReference>
<dbReference type="GeneID" id="18923728"/>
<feature type="compositionally biased region" description="Low complexity" evidence="5">
    <location>
        <begin position="130"/>
        <end position="144"/>
    </location>
</feature>
<feature type="region of interest" description="Disordered" evidence="5">
    <location>
        <begin position="128"/>
        <end position="153"/>
    </location>
</feature>
<organism evidence="7">
    <name type="scientific">Melampsora larici-populina (strain 98AG31 / pathotype 3-4-7)</name>
    <name type="common">Poplar leaf rust fungus</name>
    <dbReference type="NCBI Taxonomy" id="747676"/>
    <lineage>
        <taxon>Eukaryota</taxon>
        <taxon>Fungi</taxon>
        <taxon>Dikarya</taxon>
        <taxon>Basidiomycota</taxon>
        <taxon>Pucciniomycotina</taxon>
        <taxon>Pucciniomycetes</taxon>
        <taxon>Pucciniales</taxon>
        <taxon>Melampsoraceae</taxon>
        <taxon>Melampsora</taxon>
    </lineage>
</organism>
<dbReference type="GO" id="GO:0000462">
    <property type="term" value="P:maturation of SSU-rRNA from tricistronic rRNA transcript (SSU-rRNA, 5.8S rRNA, LSU-rRNA)"/>
    <property type="evidence" value="ECO:0007669"/>
    <property type="project" value="InterPro"/>
</dbReference>
<dbReference type="GO" id="GO:0005730">
    <property type="term" value="C:nucleolus"/>
    <property type="evidence" value="ECO:0007669"/>
    <property type="project" value="UniProtKB-SubCell"/>
</dbReference>
<dbReference type="EMBL" id="GL883124">
    <property type="protein sequence ID" value="EGG03482.1"/>
    <property type="molecule type" value="Genomic_DNA"/>
</dbReference>
<gene>
    <name evidence="6" type="ORF">MELLADRAFT_109316</name>
</gene>
<dbReference type="Proteomes" id="UP000001072">
    <property type="component" value="Unassembled WGS sequence"/>
</dbReference>
<proteinExistence type="inferred from homology"/>
<dbReference type="RefSeq" id="XP_007413276.1">
    <property type="nucleotide sequence ID" value="XM_007413214.1"/>
</dbReference>
<dbReference type="GO" id="GO:0030688">
    <property type="term" value="C:preribosome, small subunit precursor"/>
    <property type="evidence" value="ECO:0007669"/>
    <property type="project" value="InterPro"/>
</dbReference>
<accession>F4RW27</accession>
<feature type="compositionally biased region" description="Basic residues" evidence="5">
    <location>
        <begin position="1"/>
        <end position="11"/>
    </location>
</feature>
<feature type="compositionally biased region" description="Low complexity" evidence="5">
    <location>
        <begin position="14"/>
        <end position="23"/>
    </location>
</feature>
<evidence type="ECO:0000256" key="1">
    <source>
        <dbReference type="ARBA" id="ARBA00004604"/>
    </source>
</evidence>
<comment type="similarity">
    <text evidence="2">Belongs to the SLX9 family.</text>
</comment>
<feature type="region of interest" description="Disordered" evidence="5">
    <location>
        <begin position="1"/>
        <end position="30"/>
    </location>
</feature>
<evidence type="ECO:0000256" key="2">
    <source>
        <dbReference type="ARBA" id="ARBA00011022"/>
    </source>
</evidence>
<keyword evidence="4" id="KW-0539">Nucleus</keyword>